<dbReference type="Gene3D" id="3.40.50.1820">
    <property type="entry name" value="alpha/beta hydrolase"/>
    <property type="match status" value="1"/>
</dbReference>
<name>A0A9W9F4R8_9EURO</name>
<proteinExistence type="predicted"/>
<dbReference type="GO" id="GO:0072330">
    <property type="term" value="P:monocarboxylic acid biosynthetic process"/>
    <property type="evidence" value="ECO:0007669"/>
    <property type="project" value="UniProtKB-ARBA"/>
</dbReference>
<dbReference type="SUPFAM" id="SSF53474">
    <property type="entry name" value="alpha/beta-Hydrolases"/>
    <property type="match status" value="1"/>
</dbReference>
<evidence type="ECO:0000313" key="3">
    <source>
        <dbReference type="EMBL" id="KAJ5093638.1"/>
    </source>
</evidence>
<dbReference type="InterPro" id="IPR029058">
    <property type="entry name" value="AB_hydrolase_fold"/>
</dbReference>
<dbReference type="InterPro" id="IPR005645">
    <property type="entry name" value="FSH-like_dom"/>
</dbReference>
<dbReference type="EMBL" id="JAPQKH010000006">
    <property type="protein sequence ID" value="KAJ5093638.1"/>
    <property type="molecule type" value="Genomic_DNA"/>
</dbReference>
<dbReference type="GO" id="GO:0017000">
    <property type="term" value="P:antibiotic biosynthetic process"/>
    <property type="evidence" value="ECO:0007669"/>
    <property type="project" value="UniProtKB-ARBA"/>
</dbReference>
<accession>A0A9W9F4R8</accession>
<dbReference type="OrthoDB" id="414698at2759"/>
<gene>
    <name evidence="3" type="ORF">N7456_009499</name>
</gene>
<keyword evidence="4" id="KW-1185">Reference proteome</keyword>
<dbReference type="GO" id="GO:0005737">
    <property type="term" value="C:cytoplasm"/>
    <property type="evidence" value="ECO:0007669"/>
    <property type="project" value="TreeGrafter"/>
</dbReference>
<keyword evidence="1 3" id="KW-0378">Hydrolase</keyword>
<organism evidence="3 4">
    <name type="scientific">Penicillium angulare</name>
    <dbReference type="NCBI Taxonomy" id="116970"/>
    <lineage>
        <taxon>Eukaryota</taxon>
        <taxon>Fungi</taxon>
        <taxon>Dikarya</taxon>
        <taxon>Ascomycota</taxon>
        <taxon>Pezizomycotina</taxon>
        <taxon>Eurotiomycetes</taxon>
        <taxon>Eurotiomycetidae</taxon>
        <taxon>Eurotiales</taxon>
        <taxon>Aspergillaceae</taxon>
        <taxon>Penicillium</taxon>
    </lineage>
</organism>
<dbReference type="AlphaFoldDB" id="A0A9W9F4R8"/>
<dbReference type="Pfam" id="PF03959">
    <property type="entry name" value="FSH1"/>
    <property type="match status" value="1"/>
</dbReference>
<sequence length="230" mass="25141">MKFLCLHGRGTCSQIFEMQTAAIREEFTNHEFVFIDGIFPIEANNGATIVTGSSYGFLPSTVNDPREVRDAVAALADYVNYEGPFDGVMGFSEGAIMAATLLVEDAKNSAMGLKCGIFFSGGLPLDPELLRGKCVRCVDPLTDGVAIHVPTAIVVEEDLDRLSCRSPLSDLWGQGDISWGLVGICEPSLREVVRHNIGHQIPSFKSPELNEILRAMERTIDRATELYIES</sequence>
<dbReference type="InterPro" id="IPR050593">
    <property type="entry name" value="LovG"/>
</dbReference>
<evidence type="ECO:0000313" key="4">
    <source>
        <dbReference type="Proteomes" id="UP001149165"/>
    </source>
</evidence>
<reference evidence="3" key="2">
    <citation type="journal article" date="2023" name="IMA Fungus">
        <title>Comparative genomic study of the Penicillium genus elucidates a diverse pangenome and 15 lateral gene transfer events.</title>
        <authorList>
            <person name="Petersen C."/>
            <person name="Sorensen T."/>
            <person name="Nielsen M.R."/>
            <person name="Sondergaard T.E."/>
            <person name="Sorensen J.L."/>
            <person name="Fitzpatrick D.A."/>
            <person name="Frisvad J.C."/>
            <person name="Nielsen K.L."/>
        </authorList>
    </citation>
    <scope>NUCLEOTIDE SEQUENCE</scope>
    <source>
        <strain evidence="3">IBT 30069</strain>
    </source>
</reference>
<protein>
    <submittedName>
        <fullName evidence="3">Serine hydrolase FSH</fullName>
    </submittedName>
</protein>
<comment type="caution">
    <text evidence="3">The sequence shown here is derived from an EMBL/GenBank/DDBJ whole genome shotgun (WGS) entry which is preliminary data.</text>
</comment>
<dbReference type="GO" id="GO:0016787">
    <property type="term" value="F:hydrolase activity"/>
    <property type="evidence" value="ECO:0007669"/>
    <property type="project" value="UniProtKB-KW"/>
</dbReference>
<feature type="domain" description="Serine hydrolase" evidence="2">
    <location>
        <begin position="2"/>
        <end position="206"/>
    </location>
</feature>
<dbReference type="PANTHER" id="PTHR48070:SF6">
    <property type="entry name" value="ESTERASE OVCA2"/>
    <property type="match status" value="1"/>
</dbReference>
<dbReference type="PANTHER" id="PTHR48070">
    <property type="entry name" value="ESTERASE OVCA2"/>
    <property type="match status" value="1"/>
</dbReference>
<evidence type="ECO:0000259" key="2">
    <source>
        <dbReference type="Pfam" id="PF03959"/>
    </source>
</evidence>
<dbReference type="GO" id="GO:0019748">
    <property type="term" value="P:secondary metabolic process"/>
    <property type="evidence" value="ECO:0007669"/>
    <property type="project" value="TreeGrafter"/>
</dbReference>
<reference evidence="3" key="1">
    <citation type="submission" date="2022-11" db="EMBL/GenBank/DDBJ databases">
        <authorList>
            <person name="Petersen C."/>
        </authorList>
    </citation>
    <scope>NUCLEOTIDE SEQUENCE</scope>
    <source>
        <strain evidence="3">IBT 30069</strain>
    </source>
</reference>
<dbReference type="GO" id="GO:0005634">
    <property type="term" value="C:nucleus"/>
    <property type="evidence" value="ECO:0007669"/>
    <property type="project" value="TreeGrafter"/>
</dbReference>
<evidence type="ECO:0000256" key="1">
    <source>
        <dbReference type="ARBA" id="ARBA00022801"/>
    </source>
</evidence>
<dbReference type="Proteomes" id="UP001149165">
    <property type="component" value="Unassembled WGS sequence"/>
</dbReference>